<sequence>MKQTNQNWRNFLIDGAMFIAFLIATAPSFSGLAIHEWLSLALAAALITHVLLHWQWIITIGKRLLAKTTWRSRLNFLLNALLFLAFTVTVASGVLMSREALPLFGITMPRDRTLEILHRQASDLTVIILGLHVAIHWSWIAGMFRRLWPSRKPARQPAAAAARLEEVRQ</sequence>
<evidence type="ECO:0000259" key="2">
    <source>
        <dbReference type="Pfam" id="PF14358"/>
    </source>
</evidence>
<feature type="domain" description="Flavinylation-associated cytochrome" evidence="2">
    <location>
        <begin position="78"/>
        <end position="137"/>
    </location>
</feature>
<dbReference type="EMBL" id="LWQS01000038">
    <property type="protein sequence ID" value="OAN47239.1"/>
    <property type="molecule type" value="Genomic_DNA"/>
</dbReference>
<dbReference type="RefSeq" id="WP_066784120.1">
    <property type="nucleotide sequence ID" value="NZ_LWQS01000038.1"/>
</dbReference>
<protein>
    <recommendedName>
        <fullName evidence="2">Flavinylation-associated cytochrome domain-containing protein</fullName>
    </recommendedName>
</protein>
<feature type="transmembrane region" description="Helical" evidence="1">
    <location>
        <begin position="76"/>
        <end position="96"/>
    </location>
</feature>
<keyword evidence="1" id="KW-0472">Membrane</keyword>
<evidence type="ECO:0000313" key="3">
    <source>
        <dbReference type="EMBL" id="OAN47239.1"/>
    </source>
</evidence>
<dbReference type="STRING" id="1707952.A6A03_00395"/>
<keyword evidence="1" id="KW-1133">Transmembrane helix</keyword>
<keyword evidence="4" id="KW-1185">Reference proteome</keyword>
<dbReference type="InterPro" id="IPR025517">
    <property type="entry name" value="DUF4405"/>
</dbReference>
<organism evidence="3 4">
    <name type="scientific">Chloroflexus islandicus</name>
    <dbReference type="NCBI Taxonomy" id="1707952"/>
    <lineage>
        <taxon>Bacteria</taxon>
        <taxon>Bacillati</taxon>
        <taxon>Chloroflexota</taxon>
        <taxon>Chloroflexia</taxon>
        <taxon>Chloroflexales</taxon>
        <taxon>Chloroflexineae</taxon>
        <taxon>Chloroflexaceae</taxon>
        <taxon>Chloroflexus</taxon>
    </lineage>
</organism>
<proteinExistence type="predicted"/>
<dbReference type="Pfam" id="PF14358">
    <property type="entry name" value="DUF4405"/>
    <property type="match status" value="1"/>
</dbReference>
<feature type="transmembrane region" description="Helical" evidence="1">
    <location>
        <begin position="37"/>
        <end position="56"/>
    </location>
</feature>
<accession>A0A178MES5</accession>
<dbReference type="OrthoDB" id="9779183at2"/>
<evidence type="ECO:0000256" key="1">
    <source>
        <dbReference type="SAM" id="Phobius"/>
    </source>
</evidence>
<keyword evidence="1" id="KW-0812">Transmembrane</keyword>
<dbReference type="AlphaFoldDB" id="A0A178MES5"/>
<name>A0A178MES5_9CHLR</name>
<gene>
    <name evidence="3" type="ORF">A6A03_00395</name>
</gene>
<dbReference type="Proteomes" id="UP000078287">
    <property type="component" value="Unassembled WGS sequence"/>
</dbReference>
<comment type="caution">
    <text evidence="3">The sequence shown here is derived from an EMBL/GenBank/DDBJ whole genome shotgun (WGS) entry which is preliminary data.</text>
</comment>
<feature type="transmembrane region" description="Helical" evidence="1">
    <location>
        <begin position="12"/>
        <end position="31"/>
    </location>
</feature>
<evidence type="ECO:0000313" key="4">
    <source>
        <dbReference type="Proteomes" id="UP000078287"/>
    </source>
</evidence>
<reference evidence="3 4" key="1">
    <citation type="submission" date="2016-04" db="EMBL/GenBank/DDBJ databases">
        <title>Chloroflexus islandicus sp. nov., a thermophilic filamentous anoxygenic phototrophic bacterium from geyser Strokkur (Iceland).</title>
        <authorList>
            <person name="Gaisin V.A."/>
            <person name="Kalashnikov A.M."/>
            <person name="Sukhacheva M.V."/>
            <person name="Grouzdev D.S."/>
            <person name="Ivanov T.M."/>
            <person name="Kuznetsov B."/>
            <person name="Gorlenko V.M."/>
        </authorList>
    </citation>
    <scope>NUCLEOTIDE SEQUENCE [LARGE SCALE GENOMIC DNA]</scope>
    <source>
        <strain evidence="4">isl-2</strain>
    </source>
</reference>
<feature type="transmembrane region" description="Helical" evidence="1">
    <location>
        <begin position="124"/>
        <end position="144"/>
    </location>
</feature>